<comment type="caution">
    <text evidence="2">The sequence shown here is derived from an EMBL/GenBank/DDBJ whole genome shotgun (WGS) entry which is preliminary data.</text>
</comment>
<organism evidence="2 3">
    <name type="scientific">Phytophthora fragariae</name>
    <dbReference type="NCBI Taxonomy" id="53985"/>
    <lineage>
        <taxon>Eukaryota</taxon>
        <taxon>Sar</taxon>
        <taxon>Stramenopiles</taxon>
        <taxon>Oomycota</taxon>
        <taxon>Peronosporomycetes</taxon>
        <taxon>Peronosporales</taxon>
        <taxon>Peronosporaceae</taxon>
        <taxon>Phytophthora</taxon>
    </lineage>
</organism>
<dbReference type="EMBL" id="QXFZ01000020">
    <property type="protein sequence ID" value="KAE9139719.1"/>
    <property type="molecule type" value="Genomic_DNA"/>
</dbReference>
<feature type="compositionally biased region" description="Basic and acidic residues" evidence="1">
    <location>
        <begin position="40"/>
        <end position="86"/>
    </location>
</feature>
<dbReference type="Proteomes" id="UP000441208">
    <property type="component" value="Unassembled WGS sequence"/>
</dbReference>
<evidence type="ECO:0000313" key="3">
    <source>
        <dbReference type="Proteomes" id="UP000441208"/>
    </source>
</evidence>
<feature type="region of interest" description="Disordered" evidence="1">
    <location>
        <begin position="34"/>
        <end position="97"/>
    </location>
</feature>
<reference evidence="2 3" key="1">
    <citation type="submission" date="2018-08" db="EMBL/GenBank/DDBJ databases">
        <title>Genomic investigation of the strawberry pathogen Phytophthora fragariae indicates pathogenicity is determined by transcriptional variation in three key races.</title>
        <authorList>
            <person name="Adams T.M."/>
            <person name="Armitage A.D."/>
            <person name="Sobczyk M.K."/>
            <person name="Bates H.J."/>
            <person name="Dunwell J.M."/>
            <person name="Nellist C.F."/>
            <person name="Harrison R.J."/>
        </authorList>
    </citation>
    <scope>NUCLEOTIDE SEQUENCE [LARGE SCALE GENOMIC DNA]</scope>
    <source>
        <strain evidence="2 3">NOV-71</strain>
    </source>
</reference>
<evidence type="ECO:0000313" key="2">
    <source>
        <dbReference type="EMBL" id="KAE9139719.1"/>
    </source>
</evidence>
<proteinExistence type="predicted"/>
<accession>A0A6A3TMY4</accession>
<evidence type="ECO:0000256" key="1">
    <source>
        <dbReference type="SAM" id="MobiDB-lite"/>
    </source>
</evidence>
<protein>
    <submittedName>
        <fullName evidence="2">Uncharacterized protein</fullName>
    </submittedName>
</protein>
<dbReference type="AlphaFoldDB" id="A0A6A3TMY4"/>
<sequence>MARLEWNGSTRVGMYGATCLLHHVGGSAGRVHGDVGGLGGDRHGVGDGSGRGEAHDGGHEQRGEGEKANHGVNLRRENGREASPSKHERRGSYTKFASSPTSVIAATHADENPGVAYVGAEDVVEMPSTEPLAALADGALVVLSTVLFVEGVVGDALIVVAQSYELSVALL</sequence>
<gene>
    <name evidence="2" type="ORF">PF007_g925</name>
</gene>
<name>A0A6A3TMY4_9STRA</name>